<keyword evidence="7" id="KW-0539">Nucleus</keyword>
<dbReference type="GO" id="GO:0008270">
    <property type="term" value="F:zinc ion binding"/>
    <property type="evidence" value="ECO:0007669"/>
    <property type="project" value="InterPro"/>
</dbReference>
<organism evidence="10 11">
    <name type="scientific">Clohesyomyces aquaticus</name>
    <dbReference type="NCBI Taxonomy" id="1231657"/>
    <lineage>
        <taxon>Eukaryota</taxon>
        <taxon>Fungi</taxon>
        <taxon>Dikarya</taxon>
        <taxon>Ascomycota</taxon>
        <taxon>Pezizomycotina</taxon>
        <taxon>Dothideomycetes</taxon>
        <taxon>Pleosporomycetidae</taxon>
        <taxon>Pleosporales</taxon>
        <taxon>Lindgomycetaceae</taxon>
        <taxon>Clohesyomyces</taxon>
    </lineage>
</organism>
<evidence type="ECO:0000259" key="9">
    <source>
        <dbReference type="SMART" id="SM00906"/>
    </source>
</evidence>
<dbReference type="GO" id="GO:0000981">
    <property type="term" value="F:DNA-binding transcription factor activity, RNA polymerase II-specific"/>
    <property type="evidence" value="ECO:0007669"/>
    <property type="project" value="TreeGrafter"/>
</dbReference>
<gene>
    <name evidence="10" type="ORF">BCR34DRAFT_677745</name>
</gene>
<dbReference type="OrthoDB" id="2399539at2759"/>
<keyword evidence="4" id="KW-0805">Transcription regulation</keyword>
<evidence type="ECO:0000256" key="1">
    <source>
        <dbReference type="ARBA" id="ARBA00004123"/>
    </source>
</evidence>
<comment type="caution">
    <text evidence="10">The sequence shown here is derived from an EMBL/GenBank/DDBJ whole genome shotgun (WGS) entry which is preliminary data.</text>
</comment>
<dbReference type="EMBL" id="MCFA01000328">
    <property type="protein sequence ID" value="ORX93790.1"/>
    <property type="molecule type" value="Genomic_DNA"/>
</dbReference>
<evidence type="ECO:0000256" key="2">
    <source>
        <dbReference type="ARBA" id="ARBA00022723"/>
    </source>
</evidence>
<dbReference type="Pfam" id="PF04082">
    <property type="entry name" value="Fungal_trans"/>
    <property type="match status" value="1"/>
</dbReference>
<dbReference type="GO" id="GO:0045944">
    <property type="term" value="P:positive regulation of transcription by RNA polymerase II"/>
    <property type="evidence" value="ECO:0007669"/>
    <property type="project" value="TreeGrafter"/>
</dbReference>
<protein>
    <recommendedName>
        <fullName evidence="9">Xylanolytic transcriptional activator regulatory domain-containing protein</fullName>
    </recommendedName>
</protein>
<evidence type="ECO:0000313" key="10">
    <source>
        <dbReference type="EMBL" id="ORX93790.1"/>
    </source>
</evidence>
<dbReference type="PANTHER" id="PTHR47782:SF1">
    <property type="entry name" value="PYRIMIDINE PATHWAY REGULATORY PROTEIN 1"/>
    <property type="match status" value="1"/>
</dbReference>
<evidence type="ECO:0000256" key="7">
    <source>
        <dbReference type="ARBA" id="ARBA00023242"/>
    </source>
</evidence>
<dbReference type="InterPro" id="IPR007219">
    <property type="entry name" value="XnlR_reg_dom"/>
</dbReference>
<accession>A0A1Y1Y6Z5</accession>
<evidence type="ECO:0000256" key="5">
    <source>
        <dbReference type="ARBA" id="ARBA00023125"/>
    </source>
</evidence>
<keyword evidence="6" id="KW-0804">Transcription</keyword>
<keyword evidence="11" id="KW-1185">Reference proteome</keyword>
<evidence type="ECO:0000256" key="8">
    <source>
        <dbReference type="SAM" id="MobiDB-lite"/>
    </source>
</evidence>
<feature type="domain" description="Xylanolytic transcriptional activator regulatory" evidence="9">
    <location>
        <begin position="256"/>
        <end position="331"/>
    </location>
</feature>
<dbReference type="InterPro" id="IPR052202">
    <property type="entry name" value="Yeast_MetPath_Reg"/>
</dbReference>
<dbReference type="AlphaFoldDB" id="A0A1Y1Y6Z5"/>
<evidence type="ECO:0000313" key="11">
    <source>
        <dbReference type="Proteomes" id="UP000193144"/>
    </source>
</evidence>
<comment type="subcellular location">
    <subcellularLocation>
        <location evidence="1">Nucleus</location>
    </subcellularLocation>
</comment>
<evidence type="ECO:0000256" key="6">
    <source>
        <dbReference type="ARBA" id="ARBA00023163"/>
    </source>
</evidence>
<proteinExistence type="predicted"/>
<sequence>MSRRNSVARGIAVAPWPAVREKGDRVSDCDLKLPNCSNCECGHARCITYHSGKQAESTPIKSEVDTPHGSAFSPIRELSSTPTEAHARSDGNPSHLQNLVKSVRNVVVEPSKQPRFLGPSSGITLARMVMASIRTDHLPPSGIFAPQRSHEHAVTASSSALAKESPLPPCHVTDHLVEVYFQYRTPHLPIMERGVSRNMFTTYIVFAIALCNIPNPAGGTNRVLQSEGCFRSAIGWVEKVITYSKSDLETLRAGSLWHWTGIALRLGSDIGLHWGTEGLSLNTTPNELYERRRLWYSAYHLDRVLGITLDRPFGITDENTQAPLPNPWAVSRVSLGLEKDHFSIHHQRAHNHLFSIRNWPSTIAYHKPNFAPWLQDIQPRLQECVQHPSTDALYISLDTTYKLVASIKILQREGKLDVLWEASKEMRDRYPVSGVISTHQSFASTLSAMSETFHGAAGCRDVFDTLCSATIDLVINNDAEENRQSILTFERQVEDLLQQLYPSQEGVNEAGSMQMSDMLSADILVLARCLILLCSGQSSRLWTSFILDLIAG</sequence>
<keyword evidence="5" id="KW-0238">DNA-binding</keyword>
<feature type="region of interest" description="Disordered" evidence="8">
    <location>
        <begin position="53"/>
        <end position="94"/>
    </location>
</feature>
<dbReference type="GO" id="GO:0006351">
    <property type="term" value="P:DNA-templated transcription"/>
    <property type="evidence" value="ECO:0007669"/>
    <property type="project" value="InterPro"/>
</dbReference>
<evidence type="ECO:0000256" key="4">
    <source>
        <dbReference type="ARBA" id="ARBA00023015"/>
    </source>
</evidence>
<keyword evidence="3" id="KW-0862">Zinc</keyword>
<dbReference type="GO" id="GO:0043565">
    <property type="term" value="F:sequence-specific DNA binding"/>
    <property type="evidence" value="ECO:0007669"/>
    <property type="project" value="TreeGrafter"/>
</dbReference>
<evidence type="ECO:0000256" key="3">
    <source>
        <dbReference type="ARBA" id="ARBA00022833"/>
    </source>
</evidence>
<dbReference type="STRING" id="1231657.A0A1Y1Y6Z5"/>
<keyword evidence="2" id="KW-0479">Metal-binding</keyword>
<dbReference type="Proteomes" id="UP000193144">
    <property type="component" value="Unassembled WGS sequence"/>
</dbReference>
<name>A0A1Y1Y6Z5_9PLEO</name>
<dbReference type="SMART" id="SM00906">
    <property type="entry name" value="Fungal_trans"/>
    <property type="match status" value="1"/>
</dbReference>
<dbReference type="CDD" id="cd12148">
    <property type="entry name" value="fungal_TF_MHR"/>
    <property type="match status" value="1"/>
</dbReference>
<dbReference type="GO" id="GO:0005634">
    <property type="term" value="C:nucleus"/>
    <property type="evidence" value="ECO:0007669"/>
    <property type="project" value="UniProtKB-SubCell"/>
</dbReference>
<dbReference type="PANTHER" id="PTHR47782">
    <property type="entry name" value="ZN(II)2CYS6 TRANSCRIPTION FACTOR (EUROFUNG)-RELATED"/>
    <property type="match status" value="1"/>
</dbReference>
<reference evidence="10 11" key="1">
    <citation type="submission" date="2016-07" db="EMBL/GenBank/DDBJ databases">
        <title>Pervasive Adenine N6-methylation of Active Genes in Fungi.</title>
        <authorList>
            <consortium name="DOE Joint Genome Institute"/>
            <person name="Mondo S.J."/>
            <person name="Dannebaum R.O."/>
            <person name="Kuo R.C."/>
            <person name="Labutti K."/>
            <person name="Haridas S."/>
            <person name="Kuo A."/>
            <person name="Salamov A."/>
            <person name="Ahrendt S.R."/>
            <person name="Lipzen A."/>
            <person name="Sullivan W."/>
            <person name="Andreopoulos W.B."/>
            <person name="Clum A."/>
            <person name="Lindquist E."/>
            <person name="Daum C."/>
            <person name="Ramamoorthy G.K."/>
            <person name="Gryganskyi A."/>
            <person name="Culley D."/>
            <person name="Magnuson J.K."/>
            <person name="James T.Y."/>
            <person name="O'Malley M.A."/>
            <person name="Stajich J.E."/>
            <person name="Spatafora J.W."/>
            <person name="Visel A."/>
            <person name="Grigoriev I.V."/>
        </authorList>
    </citation>
    <scope>NUCLEOTIDE SEQUENCE [LARGE SCALE GENOMIC DNA]</scope>
    <source>
        <strain evidence="10 11">CBS 115471</strain>
    </source>
</reference>